<evidence type="ECO:0000313" key="2">
    <source>
        <dbReference type="Proteomes" id="UP000054630"/>
    </source>
</evidence>
<organism evidence="1 2">
    <name type="scientific">Trichinella nelsoni</name>
    <dbReference type="NCBI Taxonomy" id="6336"/>
    <lineage>
        <taxon>Eukaryota</taxon>
        <taxon>Metazoa</taxon>
        <taxon>Ecdysozoa</taxon>
        <taxon>Nematoda</taxon>
        <taxon>Enoplea</taxon>
        <taxon>Dorylaimia</taxon>
        <taxon>Trichinellida</taxon>
        <taxon>Trichinellidae</taxon>
        <taxon>Trichinella</taxon>
    </lineage>
</organism>
<keyword evidence="2" id="KW-1185">Reference proteome</keyword>
<proteinExistence type="predicted"/>
<protein>
    <submittedName>
        <fullName evidence="1">Uncharacterized protein</fullName>
    </submittedName>
</protein>
<accession>A0A0V0RYF9</accession>
<sequence>MIKYGLVRDWPTKIAIKYLLETSVEATNLLPTIATNQSFRIRQQKQANKRRLNLTFCSRYNSTVLTKSSKRISITHYMLILNSKNKI</sequence>
<dbReference type="EMBL" id="JYDL01000058">
    <property type="protein sequence ID" value="KRX19476.1"/>
    <property type="molecule type" value="Genomic_DNA"/>
</dbReference>
<comment type="caution">
    <text evidence="1">The sequence shown here is derived from an EMBL/GenBank/DDBJ whole genome shotgun (WGS) entry which is preliminary data.</text>
</comment>
<dbReference type="Proteomes" id="UP000054630">
    <property type="component" value="Unassembled WGS sequence"/>
</dbReference>
<evidence type="ECO:0000313" key="1">
    <source>
        <dbReference type="EMBL" id="KRX19476.1"/>
    </source>
</evidence>
<dbReference type="AlphaFoldDB" id="A0A0V0RYF9"/>
<name>A0A0V0RYF9_9BILA</name>
<gene>
    <name evidence="1" type="ORF">T07_7557</name>
</gene>
<reference evidence="1 2" key="1">
    <citation type="submission" date="2015-01" db="EMBL/GenBank/DDBJ databases">
        <title>Evolution of Trichinella species and genotypes.</title>
        <authorList>
            <person name="Korhonen P.K."/>
            <person name="Edoardo P."/>
            <person name="Giuseppe L.R."/>
            <person name="Gasser R.B."/>
        </authorList>
    </citation>
    <scope>NUCLEOTIDE SEQUENCE [LARGE SCALE GENOMIC DNA]</scope>
    <source>
        <strain evidence="1">ISS37</strain>
    </source>
</reference>